<sequence>MDDKLYNQILNFYTSADRKYPQHIYDLDPAKRAPLPDSASPDVLQTLHTIRKDLCCAVSSNIASAQSRQKENYDCGHESNKEIITESKVYIKNSRRIHRMGSKLEPRWTGPNTVVESLSKGRVKLKNLKTDKILGNIYHASNLKIYTDATSTSDVSHHLEHSTIPDRPCDTIEDKPQQPNRSRRELDETSDTKEYVSKKPKSTSMFSPLSSNARKKLATALGLTSTKSIYFGRPSELSQPRRTYKTKGDGNCYFQSISYILTGSEESHGIIRDRVVQHMNTDINTKLQHYLNQNVNPLRSAGSAPIQAAIQVYYYF</sequence>
<name>A0AAD7SY94_9TELE</name>
<gene>
    <name evidence="2" type="ORF">AAFF_G00209820</name>
</gene>
<organism evidence="2 3">
    <name type="scientific">Aldrovandia affinis</name>
    <dbReference type="NCBI Taxonomy" id="143900"/>
    <lineage>
        <taxon>Eukaryota</taxon>
        <taxon>Metazoa</taxon>
        <taxon>Chordata</taxon>
        <taxon>Craniata</taxon>
        <taxon>Vertebrata</taxon>
        <taxon>Euteleostomi</taxon>
        <taxon>Actinopterygii</taxon>
        <taxon>Neopterygii</taxon>
        <taxon>Teleostei</taxon>
        <taxon>Notacanthiformes</taxon>
        <taxon>Halosauridae</taxon>
        <taxon>Aldrovandia</taxon>
    </lineage>
</organism>
<dbReference type="EMBL" id="JAINUG010000028">
    <property type="protein sequence ID" value="KAJ8409941.1"/>
    <property type="molecule type" value="Genomic_DNA"/>
</dbReference>
<reference evidence="2" key="1">
    <citation type="journal article" date="2023" name="Science">
        <title>Genome structures resolve the early diversification of teleost fishes.</title>
        <authorList>
            <person name="Parey E."/>
            <person name="Louis A."/>
            <person name="Montfort J."/>
            <person name="Bouchez O."/>
            <person name="Roques C."/>
            <person name="Iampietro C."/>
            <person name="Lluch J."/>
            <person name="Castinel A."/>
            <person name="Donnadieu C."/>
            <person name="Desvignes T."/>
            <person name="Floi Bucao C."/>
            <person name="Jouanno E."/>
            <person name="Wen M."/>
            <person name="Mejri S."/>
            <person name="Dirks R."/>
            <person name="Jansen H."/>
            <person name="Henkel C."/>
            <person name="Chen W.J."/>
            <person name="Zahm M."/>
            <person name="Cabau C."/>
            <person name="Klopp C."/>
            <person name="Thompson A.W."/>
            <person name="Robinson-Rechavi M."/>
            <person name="Braasch I."/>
            <person name="Lecointre G."/>
            <person name="Bobe J."/>
            <person name="Postlethwait J.H."/>
            <person name="Berthelot C."/>
            <person name="Roest Crollius H."/>
            <person name="Guiguen Y."/>
        </authorList>
    </citation>
    <scope>NUCLEOTIDE SEQUENCE</scope>
    <source>
        <strain evidence="2">NC1722</strain>
    </source>
</reference>
<feature type="region of interest" description="Disordered" evidence="1">
    <location>
        <begin position="157"/>
        <end position="210"/>
    </location>
</feature>
<evidence type="ECO:0000256" key="1">
    <source>
        <dbReference type="SAM" id="MobiDB-lite"/>
    </source>
</evidence>
<accession>A0AAD7SY94</accession>
<comment type="caution">
    <text evidence="2">The sequence shown here is derived from an EMBL/GenBank/DDBJ whole genome shotgun (WGS) entry which is preliminary data.</text>
</comment>
<evidence type="ECO:0000313" key="3">
    <source>
        <dbReference type="Proteomes" id="UP001221898"/>
    </source>
</evidence>
<dbReference type="AlphaFoldDB" id="A0AAD7SY94"/>
<evidence type="ECO:0000313" key="2">
    <source>
        <dbReference type="EMBL" id="KAJ8409941.1"/>
    </source>
</evidence>
<dbReference type="Gene3D" id="3.90.70.80">
    <property type="match status" value="1"/>
</dbReference>
<protein>
    <recommendedName>
        <fullName evidence="4">OTU domain-containing protein</fullName>
    </recommendedName>
</protein>
<dbReference type="Proteomes" id="UP001221898">
    <property type="component" value="Unassembled WGS sequence"/>
</dbReference>
<proteinExistence type="predicted"/>
<feature type="compositionally biased region" description="Basic and acidic residues" evidence="1">
    <location>
        <begin position="157"/>
        <end position="197"/>
    </location>
</feature>
<evidence type="ECO:0008006" key="4">
    <source>
        <dbReference type="Google" id="ProtNLM"/>
    </source>
</evidence>
<keyword evidence="3" id="KW-1185">Reference proteome</keyword>